<keyword evidence="3" id="KW-0813">Transport</keyword>
<dbReference type="GO" id="GO:0005886">
    <property type="term" value="C:plasma membrane"/>
    <property type="evidence" value="ECO:0007669"/>
    <property type="project" value="TreeGrafter"/>
</dbReference>
<comment type="caution">
    <text evidence="11">The sequence shown here is derived from an EMBL/GenBank/DDBJ whole genome shotgun (WGS) entry which is preliminary data.</text>
</comment>
<dbReference type="EMBL" id="JACHNU010000001">
    <property type="protein sequence ID" value="MBB4661279.1"/>
    <property type="molecule type" value="Genomic_DNA"/>
</dbReference>
<dbReference type="InterPro" id="IPR050291">
    <property type="entry name" value="CDF_Transporter"/>
</dbReference>
<protein>
    <submittedName>
        <fullName evidence="11">Cation diffusion facilitator family transporter</fullName>
    </submittedName>
</protein>
<dbReference type="GO" id="GO:0015341">
    <property type="term" value="F:zinc efflux antiporter activity"/>
    <property type="evidence" value="ECO:0007669"/>
    <property type="project" value="TreeGrafter"/>
</dbReference>
<comment type="similarity">
    <text evidence="2">Belongs to the cation diffusion facilitator (CDF) transporter (TC 2.A.4) family.</text>
</comment>
<feature type="domain" description="Cation efflux protein transmembrane" evidence="9">
    <location>
        <begin position="15"/>
        <end position="208"/>
    </location>
</feature>
<evidence type="ECO:0000256" key="7">
    <source>
        <dbReference type="SAM" id="MobiDB-lite"/>
    </source>
</evidence>
<dbReference type="PANTHER" id="PTHR43840">
    <property type="entry name" value="MITOCHONDRIAL METAL TRANSPORTER 1-RELATED"/>
    <property type="match status" value="1"/>
</dbReference>
<keyword evidence="12" id="KW-1185">Reference proteome</keyword>
<evidence type="ECO:0000313" key="11">
    <source>
        <dbReference type="EMBL" id="MBB4661279.1"/>
    </source>
</evidence>
<dbReference type="Pfam" id="PF01545">
    <property type="entry name" value="Cation_efflux"/>
    <property type="match status" value="1"/>
</dbReference>
<feature type="transmembrane region" description="Helical" evidence="8">
    <location>
        <begin position="12"/>
        <end position="34"/>
    </location>
</feature>
<dbReference type="NCBIfam" id="TIGR01297">
    <property type="entry name" value="CDF"/>
    <property type="match status" value="1"/>
</dbReference>
<keyword evidence="4 8" id="KW-0812">Transmembrane</keyword>
<evidence type="ECO:0000256" key="8">
    <source>
        <dbReference type="SAM" id="Phobius"/>
    </source>
</evidence>
<feature type="transmembrane region" description="Helical" evidence="8">
    <location>
        <begin position="115"/>
        <end position="134"/>
    </location>
</feature>
<name>A0A840I8P2_9ACTN</name>
<dbReference type="AlphaFoldDB" id="A0A840I8P2"/>
<organism evidence="11 12">
    <name type="scientific">Conexibacter arvalis</name>
    <dbReference type="NCBI Taxonomy" id="912552"/>
    <lineage>
        <taxon>Bacteria</taxon>
        <taxon>Bacillati</taxon>
        <taxon>Actinomycetota</taxon>
        <taxon>Thermoleophilia</taxon>
        <taxon>Solirubrobacterales</taxon>
        <taxon>Conexibacteraceae</taxon>
        <taxon>Conexibacter</taxon>
    </lineage>
</organism>
<dbReference type="Gene3D" id="1.20.1510.10">
    <property type="entry name" value="Cation efflux protein transmembrane domain"/>
    <property type="match status" value="1"/>
</dbReference>
<dbReference type="GO" id="GO:0015086">
    <property type="term" value="F:cadmium ion transmembrane transporter activity"/>
    <property type="evidence" value="ECO:0007669"/>
    <property type="project" value="TreeGrafter"/>
</dbReference>
<keyword evidence="5 8" id="KW-1133">Transmembrane helix</keyword>
<dbReference type="GO" id="GO:0015093">
    <property type="term" value="F:ferrous iron transmembrane transporter activity"/>
    <property type="evidence" value="ECO:0007669"/>
    <property type="project" value="TreeGrafter"/>
</dbReference>
<dbReference type="RefSeq" id="WP_183339314.1">
    <property type="nucleotide sequence ID" value="NZ_JACHNU010000001.1"/>
</dbReference>
<evidence type="ECO:0000256" key="1">
    <source>
        <dbReference type="ARBA" id="ARBA00004141"/>
    </source>
</evidence>
<dbReference type="InterPro" id="IPR002524">
    <property type="entry name" value="Cation_efflux"/>
</dbReference>
<dbReference type="Pfam" id="PF16916">
    <property type="entry name" value="ZT_dimer"/>
    <property type="match status" value="1"/>
</dbReference>
<evidence type="ECO:0000256" key="4">
    <source>
        <dbReference type="ARBA" id="ARBA00022692"/>
    </source>
</evidence>
<evidence type="ECO:0000256" key="6">
    <source>
        <dbReference type="ARBA" id="ARBA00023136"/>
    </source>
</evidence>
<dbReference type="Proteomes" id="UP000585272">
    <property type="component" value="Unassembled WGS sequence"/>
</dbReference>
<evidence type="ECO:0000256" key="2">
    <source>
        <dbReference type="ARBA" id="ARBA00008114"/>
    </source>
</evidence>
<dbReference type="SUPFAM" id="SSF161111">
    <property type="entry name" value="Cation efflux protein transmembrane domain-like"/>
    <property type="match status" value="1"/>
</dbReference>
<reference evidence="11 12" key="1">
    <citation type="submission" date="2020-08" db="EMBL/GenBank/DDBJ databases">
        <title>Genomic Encyclopedia of Archaeal and Bacterial Type Strains, Phase II (KMG-II): from individual species to whole genera.</title>
        <authorList>
            <person name="Goeker M."/>
        </authorList>
    </citation>
    <scope>NUCLEOTIDE SEQUENCE [LARGE SCALE GENOMIC DNA]</scope>
    <source>
        <strain evidence="11 12">DSM 23288</strain>
    </source>
</reference>
<dbReference type="PANTHER" id="PTHR43840:SF15">
    <property type="entry name" value="MITOCHONDRIAL METAL TRANSPORTER 1-RELATED"/>
    <property type="match status" value="1"/>
</dbReference>
<sequence length="320" mass="34009">MTQADRRTRLRRLVYLSIAAAVVTIALKFGAWAVTGSVGLLSDAAESVVNLVAALFALVVVQWSTRPPDEEHTYGHEKADYLSAGVEGALIILAAATICVTAIDRLLNPADISDVGIGLAVAVVASLVNLGVGRKLVGAGREYQSMTLEADGKHLLTDVWTSAGVVIAVALVAITGWTPLDPIVALVVAANIVVTGVSLVRRSTDGLLDRALTEEELAKVDAVLRRHAGEQVQFHALRSRRAGSRAFVSTHVLVPGDWSVQRGHDLAEQLDRELREALGHATVFTHLEPLEDPASFEDTGLDRWTEPHGAAPGERPRAGG</sequence>
<dbReference type="InterPro" id="IPR058533">
    <property type="entry name" value="Cation_efflux_TM"/>
</dbReference>
<evidence type="ECO:0000256" key="5">
    <source>
        <dbReference type="ARBA" id="ARBA00022989"/>
    </source>
</evidence>
<evidence type="ECO:0000256" key="3">
    <source>
        <dbReference type="ARBA" id="ARBA00022448"/>
    </source>
</evidence>
<dbReference type="SUPFAM" id="SSF160240">
    <property type="entry name" value="Cation efflux protein cytoplasmic domain-like"/>
    <property type="match status" value="1"/>
</dbReference>
<evidence type="ECO:0000259" key="9">
    <source>
        <dbReference type="Pfam" id="PF01545"/>
    </source>
</evidence>
<feature type="transmembrane region" description="Helical" evidence="8">
    <location>
        <begin position="81"/>
        <end position="103"/>
    </location>
</feature>
<evidence type="ECO:0000259" key="10">
    <source>
        <dbReference type="Pfam" id="PF16916"/>
    </source>
</evidence>
<dbReference type="InterPro" id="IPR027470">
    <property type="entry name" value="Cation_efflux_CTD"/>
</dbReference>
<feature type="transmembrane region" description="Helical" evidence="8">
    <location>
        <begin position="155"/>
        <end position="177"/>
    </location>
</feature>
<feature type="transmembrane region" description="Helical" evidence="8">
    <location>
        <begin position="183"/>
        <end position="200"/>
    </location>
</feature>
<dbReference type="InterPro" id="IPR027469">
    <property type="entry name" value="Cation_efflux_TMD_sf"/>
</dbReference>
<dbReference type="GO" id="GO:0006882">
    <property type="term" value="P:intracellular zinc ion homeostasis"/>
    <property type="evidence" value="ECO:0007669"/>
    <property type="project" value="TreeGrafter"/>
</dbReference>
<keyword evidence="6 8" id="KW-0472">Membrane</keyword>
<feature type="transmembrane region" description="Helical" evidence="8">
    <location>
        <begin position="40"/>
        <end position="61"/>
    </location>
</feature>
<comment type="subcellular location">
    <subcellularLocation>
        <location evidence="1">Membrane</location>
        <topology evidence="1">Multi-pass membrane protein</topology>
    </subcellularLocation>
</comment>
<accession>A0A840I8P2</accession>
<feature type="domain" description="Cation efflux protein cytoplasmic" evidence="10">
    <location>
        <begin position="213"/>
        <end position="289"/>
    </location>
</feature>
<dbReference type="Gene3D" id="3.30.70.1350">
    <property type="entry name" value="Cation efflux protein, cytoplasmic domain"/>
    <property type="match status" value="1"/>
</dbReference>
<evidence type="ECO:0000313" key="12">
    <source>
        <dbReference type="Proteomes" id="UP000585272"/>
    </source>
</evidence>
<proteinExistence type="inferred from homology"/>
<gene>
    <name evidence="11" type="ORF">BDZ31_000852</name>
</gene>
<dbReference type="InterPro" id="IPR036837">
    <property type="entry name" value="Cation_efflux_CTD_sf"/>
</dbReference>
<feature type="region of interest" description="Disordered" evidence="7">
    <location>
        <begin position="295"/>
        <end position="320"/>
    </location>
</feature>